<dbReference type="RefSeq" id="WP_319291114.1">
    <property type="nucleotide sequence ID" value="NZ_JBEZVE010000030.1"/>
</dbReference>
<dbReference type="EMBL" id="JBEZVE010000030">
    <property type="protein sequence ID" value="MEU3786612.1"/>
    <property type="molecule type" value="Genomic_DNA"/>
</dbReference>
<evidence type="ECO:0000313" key="2">
    <source>
        <dbReference type="Proteomes" id="UP001550739"/>
    </source>
</evidence>
<dbReference type="Proteomes" id="UP001550739">
    <property type="component" value="Unassembled WGS sequence"/>
</dbReference>
<keyword evidence="2" id="KW-1185">Reference proteome</keyword>
<comment type="caution">
    <text evidence="1">The sequence shown here is derived from an EMBL/GenBank/DDBJ whole genome shotgun (WGS) entry which is preliminary data.</text>
</comment>
<proteinExistence type="predicted"/>
<name>A0ABV2ZVL4_9ACTN</name>
<gene>
    <name evidence="1" type="ORF">AB0E89_39815</name>
</gene>
<evidence type="ECO:0000313" key="1">
    <source>
        <dbReference type="EMBL" id="MEU3786612.1"/>
    </source>
</evidence>
<protein>
    <submittedName>
        <fullName evidence="1">Uncharacterized protein</fullName>
    </submittedName>
</protein>
<reference evidence="1 2" key="1">
    <citation type="submission" date="2024-06" db="EMBL/GenBank/DDBJ databases">
        <title>The Natural Products Discovery Center: Release of the First 8490 Sequenced Strains for Exploring Actinobacteria Biosynthetic Diversity.</title>
        <authorList>
            <person name="Kalkreuter E."/>
            <person name="Kautsar S.A."/>
            <person name="Yang D."/>
            <person name="Bader C.D."/>
            <person name="Teijaro C.N."/>
            <person name="Fluegel L."/>
            <person name="Davis C.M."/>
            <person name="Simpson J.R."/>
            <person name="Lauterbach L."/>
            <person name="Steele A.D."/>
            <person name="Gui C."/>
            <person name="Meng S."/>
            <person name="Li G."/>
            <person name="Viehrig K."/>
            <person name="Ye F."/>
            <person name="Su P."/>
            <person name="Kiefer A.F."/>
            <person name="Nichols A."/>
            <person name="Cepeda A.J."/>
            <person name="Yan W."/>
            <person name="Fan B."/>
            <person name="Jiang Y."/>
            <person name="Adhikari A."/>
            <person name="Zheng C.-J."/>
            <person name="Schuster L."/>
            <person name="Cowan T.M."/>
            <person name="Smanski M.J."/>
            <person name="Chevrette M.G."/>
            <person name="De Carvalho L.P.S."/>
            <person name="Shen B."/>
        </authorList>
    </citation>
    <scope>NUCLEOTIDE SEQUENCE [LARGE SCALE GENOMIC DNA]</scope>
    <source>
        <strain evidence="1 2">NPDC033843</strain>
    </source>
</reference>
<sequence>MGPAYCAELTLDQFPAALAAADRVKDAAVRDSVNEPSPTFRPTPTLDDVVEMNRAAHR</sequence>
<accession>A0ABV2ZVL4</accession>
<organism evidence="1 2">
    <name type="scientific">Streptomyces sp. 900129855</name>
    <dbReference type="NCBI Taxonomy" id="3155129"/>
    <lineage>
        <taxon>Bacteria</taxon>
        <taxon>Bacillati</taxon>
        <taxon>Actinomycetota</taxon>
        <taxon>Actinomycetes</taxon>
        <taxon>Kitasatosporales</taxon>
        <taxon>Streptomycetaceae</taxon>
        <taxon>Streptomyces</taxon>
    </lineage>
</organism>